<accession>A0AAN8GV43</accession>
<organism evidence="1 2">
    <name type="scientific">Champsocephalus gunnari</name>
    <name type="common">Mackerel icefish</name>
    <dbReference type="NCBI Taxonomy" id="52237"/>
    <lineage>
        <taxon>Eukaryota</taxon>
        <taxon>Metazoa</taxon>
        <taxon>Chordata</taxon>
        <taxon>Craniata</taxon>
        <taxon>Vertebrata</taxon>
        <taxon>Euteleostomi</taxon>
        <taxon>Actinopterygii</taxon>
        <taxon>Neopterygii</taxon>
        <taxon>Teleostei</taxon>
        <taxon>Neoteleostei</taxon>
        <taxon>Acanthomorphata</taxon>
        <taxon>Eupercaria</taxon>
        <taxon>Perciformes</taxon>
        <taxon>Notothenioidei</taxon>
        <taxon>Channichthyidae</taxon>
        <taxon>Champsocephalus</taxon>
    </lineage>
</organism>
<dbReference type="Proteomes" id="UP001331515">
    <property type="component" value="Unassembled WGS sequence"/>
</dbReference>
<keyword evidence="2" id="KW-1185">Reference proteome</keyword>
<proteinExistence type="predicted"/>
<reference evidence="1 2" key="1">
    <citation type="journal article" date="2023" name="Mol. Biol. Evol.">
        <title>Genomics of Secondarily Temperate Adaptation in the Only Non-Antarctic Icefish.</title>
        <authorList>
            <person name="Rivera-Colon A.G."/>
            <person name="Rayamajhi N."/>
            <person name="Minhas B.F."/>
            <person name="Madrigal G."/>
            <person name="Bilyk K.T."/>
            <person name="Yoon V."/>
            <person name="Hune M."/>
            <person name="Gregory S."/>
            <person name="Cheng C.H.C."/>
            <person name="Catchen J.M."/>
        </authorList>
    </citation>
    <scope>NUCLEOTIDE SEQUENCE [LARGE SCALE GENOMIC DNA]</scope>
    <source>
        <tissue evidence="1">White muscle</tissue>
    </source>
</reference>
<evidence type="ECO:0000313" key="2">
    <source>
        <dbReference type="Proteomes" id="UP001331515"/>
    </source>
</evidence>
<dbReference type="AlphaFoldDB" id="A0AAN8GV43"/>
<sequence>MVEGFVSEDQEFVMDIPRLLEFCSEEERMNEGRSPNKEERKYSALEQMKITLQSIEKLWLDIVGCNVILDVGGAVFYGE</sequence>
<evidence type="ECO:0000313" key="1">
    <source>
        <dbReference type="EMBL" id="KAK5893344.1"/>
    </source>
</evidence>
<gene>
    <name evidence="1" type="ORF">CgunFtcFv8_006223</name>
</gene>
<protein>
    <submittedName>
        <fullName evidence="1">Uncharacterized protein</fullName>
    </submittedName>
</protein>
<name>A0AAN8GV43_CHAGU</name>
<comment type="caution">
    <text evidence="1">The sequence shown here is derived from an EMBL/GenBank/DDBJ whole genome shotgun (WGS) entry which is preliminary data.</text>
</comment>
<dbReference type="EMBL" id="JAURVH010001535">
    <property type="protein sequence ID" value="KAK5893344.1"/>
    <property type="molecule type" value="Genomic_DNA"/>
</dbReference>